<evidence type="ECO:0000313" key="2">
    <source>
        <dbReference type="EMBL" id="GMH05420.1"/>
    </source>
</evidence>
<keyword evidence="3" id="KW-1185">Reference proteome</keyword>
<dbReference type="GO" id="GO:0006508">
    <property type="term" value="P:proteolysis"/>
    <property type="evidence" value="ECO:0007669"/>
    <property type="project" value="InterPro"/>
</dbReference>
<sequence>MDFVSKLKVFFTSSLAALSDVLPVVSIWHTLLAKEQGPESLANKDLVTNLPGQPDVSFWKYAGYVTADEHNGRELCYWFYEALTQPDDKPFGLCLDGAKRVVRNYSHGCGD</sequence>
<proteinExistence type="inferred from homology"/>
<dbReference type="Gene3D" id="3.40.50.1820">
    <property type="entry name" value="alpha/beta hydrolase"/>
    <property type="match status" value="1"/>
</dbReference>
<dbReference type="AlphaFoldDB" id="A0AAD3S6V0"/>
<organism evidence="2 3">
    <name type="scientific">Nepenthes gracilis</name>
    <name type="common">Slender pitcher plant</name>
    <dbReference type="NCBI Taxonomy" id="150966"/>
    <lineage>
        <taxon>Eukaryota</taxon>
        <taxon>Viridiplantae</taxon>
        <taxon>Streptophyta</taxon>
        <taxon>Embryophyta</taxon>
        <taxon>Tracheophyta</taxon>
        <taxon>Spermatophyta</taxon>
        <taxon>Magnoliopsida</taxon>
        <taxon>eudicotyledons</taxon>
        <taxon>Gunneridae</taxon>
        <taxon>Pentapetalae</taxon>
        <taxon>Caryophyllales</taxon>
        <taxon>Nepenthaceae</taxon>
        <taxon>Nepenthes</taxon>
    </lineage>
</organism>
<protein>
    <submittedName>
        <fullName evidence="2">Uncharacterized protein</fullName>
    </submittedName>
</protein>
<dbReference type="SUPFAM" id="SSF53474">
    <property type="entry name" value="alpha/beta-Hydrolases"/>
    <property type="match status" value="1"/>
</dbReference>
<dbReference type="GO" id="GO:0004185">
    <property type="term" value="F:serine-type carboxypeptidase activity"/>
    <property type="evidence" value="ECO:0007669"/>
    <property type="project" value="InterPro"/>
</dbReference>
<accession>A0AAD3S6V0</accession>
<reference evidence="2" key="1">
    <citation type="submission" date="2023-05" db="EMBL/GenBank/DDBJ databases">
        <title>Nepenthes gracilis genome sequencing.</title>
        <authorList>
            <person name="Fukushima K."/>
        </authorList>
    </citation>
    <scope>NUCLEOTIDE SEQUENCE</scope>
    <source>
        <strain evidence="2">SING2019-196</strain>
    </source>
</reference>
<dbReference type="Pfam" id="PF00450">
    <property type="entry name" value="Peptidase_S10"/>
    <property type="match status" value="1"/>
</dbReference>
<dbReference type="Proteomes" id="UP001279734">
    <property type="component" value="Unassembled WGS sequence"/>
</dbReference>
<evidence type="ECO:0000256" key="1">
    <source>
        <dbReference type="ARBA" id="ARBA00009431"/>
    </source>
</evidence>
<dbReference type="InterPro" id="IPR029058">
    <property type="entry name" value="AB_hydrolase_fold"/>
</dbReference>
<evidence type="ECO:0000313" key="3">
    <source>
        <dbReference type="Proteomes" id="UP001279734"/>
    </source>
</evidence>
<gene>
    <name evidence="2" type="ORF">Nepgr_007260</name>
</gene>
<comment type="similarity">
    <text evidence="1">Belongs to the peptidase S10 family.</text>
</comment>
<dbReference type="InterPro" id="IPR001563">
    <property type="entry name" value="Peptidase_S10"/>
</dbReference>
<dbReference type="EMBL" id="BSYO01000005">
    <property type="protein sequence ID" value="GMH05420.1"/>
    <property type="molecule type" value="Genomic_DNA"/>
</dbReference>
<name>A0AAD3S6V0_NEPGR</name>
<comment type="caution">
    <text evidence="2">The sequence shown here is derived from an EMBL/GenBank/DDBJ whole genome shotgun (WGS) entry which is preliminary data.</text>
</comment>